<reference evidence="2" key="1">
    <citation type="submission" date="2019-08" db="EMBL/GenBank/DDBJ databases">
        <title>The genome of the North American firefly Photinus pyralis.</title>
        <authorList>
            <consortium name="Photinus pyralis genome working group"/>
            <person name="Fallon T.R."/>
            <person name="Sander Lower S.E."/>
            <person name="Weng J.-K."/>
        </authorList>
    </citation>
    <scope>NUCLEOTIDE SEQUENCE</scope>
    <source>
        <strain evidence="2">TRF0915ILg1</strain>
        <tissue evidence="2">Whole body</tissue>
    </source>
</reference>
<name>A0A8K0D436_IGNLU</name>
<evidence type="ECO:0000256" key="1">
    <source>
        <dbReference type="SAM" id="MobiDB-lite"/>
    </source>
</evidence>
<keyword evidence="3" id="KW-1185">Reference proteome</keyword>
<organism evidence="2 3">
    <name type="scientific">Ignelater luminosus</name>
    <name type="common">Cucubano</name>
    <name type="synonym">Pyrophorus luminosus</name>
    <dbReference type="NCBI Taxonomy" id="2038154"/>
    <lineage>
        <taxon>Eukaryota</taxon>
        <taxon>Metazoa</taxon>
        <taxon>Ecdysozoa</taxon>
        <taxon>Arthropoda</taxon>
        <taxon>Hexapoda</taxon>
        <taxon>Insecta</taxon>
        <taxon>Pterygota</taxon>
        <taxon>Neoptera</taxon>
        <taxon>Endopterygota</taxon>
        <taxon>Coleoptera</taxon>
        <taxon>Polyphaga</taxon>
        <taxon>Elateriformia</taxon>
        <taxon>Elateroidea</taxon>
        <taxon>Elateridae</taxon>
        <taxon>Agrypninae</taxon>
        <taxon>Pyrophorini</taxon>
        <taxon>Ignelater</taxon>
    </lineage>
</organism>
<sequence>MSYEVEQDHLLRLLREVEGEREHPIDEESDPEVDNVGKRTEKRIPSKKETLNLKQKKKTETGLDAICVGVFTEEDSSDNRMVSRGLTGFLDMRHMERKNLSLRWFVFGGDTAVVLDAAILNLDDATQTMTLERRWGCLRCCGVLGWLRCRLYLAYSKHSLAFGFSFKSNSMELLANAADDTELGLRQERTIFPRDQSTGVHLRCYSSAPNLTPISLLTILLEDLAGWTSGQRD</sequence>
<protein>
    <submittedName>
        <fullName evidence="2">Uncharacterized protein</fullName>
    </submittedName>
</protein>
<evidence type="ECO:0000313" key="2">
    <source>
        <dbReference type="EMBL" id="KAF2895837.1"/>
    </source>
</evidence>
<gene>
    <name evidence="2" type="ORF">ILUMI_10338</name>
</gene>
<dbReference type="EMBL" id="VTPC01005625">
    <property type="protein sequence ID" value="KAF2895837.1"/>
    <property type="molecule type" value="Genomic_DNA"/>
</dbReference>
<evidence type="ECO:0000313" key="3">
    <source>
        <dbReference type="Proteomes" id="UP000801492"/>
    </source>
</evidence>
<proteinExistence type="predicted"/>
<accession>A0A8K0D436</accession>
<dbReference type="AlphaFoldDB" id="A0A8K0D436"/>
<comment type="caution">
    <text evidence="2">The sequence shown here is derived from an EMBL/GenBank/DDBJ whole genome shotgun (WGS) entry which is preliminary data.</text>
</comment>
<feature type="compositionally biased region" description="Basic and acidic residues" evidence="1">
    <location>
        <begin position="17"/>
        <end position="26"/>
    </location>
</feature>
<feature type="region of interest" description="Disordered" evidence="1">
    <location>
        <begin position="17"/>
        <end position="42"/>
    </location>
</feature>
<dbReference type="Proteomes" id="UP000801492">
    <property type="component" value="Unassembled WGS sequence"/>
</dbReference>